<dbReference type="InterPro" id="IPR000182">
    <property type="entry name" value="GNAT_dom"/>
</dbReference>
<dbReference type="EMBL" id="BAAATD010000013">
    <property type="protein sequence ID" value="GAA2626625.1"/>
    <property type="molecule type" value="Genomic_DNA"/>
</dbReference>
<comment type="caution">
    <text evidence="2">The sequence shown here is derived from an EMBL/GenBank/DDBJ whole genome shotgun (WGS) entry which is preliminary data.</text>
</comment>
<dbReference type="RefSeq" id="WP_344547200.1">
    <property type="nucleotide sequence ID" value="NZ_BAAATD010000013.1"/>
</dbReference>
<dbReference type="SUPFAM" id="SSF55729">
    <property type="entry name" value="Acyl-CoA N-acyltransferases (Nat)"/>
    <property type="match status" value="1"/>
</dbReference>
<name>A0ABN3QI27_9ACTN</name>
<evidence type="ECO:0000259" key="1">
    <source>
        <dbReference type="Pfam" id="PF13302"/>
    </source>
</evidence>
<dbReference type="PANTHER" id="PTHR39173:SF1">
    <property type="entry name" value="ACETYLTRANSFERASE"/>
    <property type="match status" value="1"/>
</dbReference>
<dbReference type="Pfam" id="PF13302">
    <property type="entry name" value="Acetyltransf_3"/>
    <property type="match status" value="1"/>
</dbReference>
<feature type="domain" description="N-acetyltransferase" evidence="1">
    <location>
        <begin position="82"/>
        <end position="161"/>
    </location>
</feature>
<proteinExistence type="predicted"/>
<protein>
    <recommendedName>
        <fullName evidence="1">N-acetyltransferase domain-containing protein</fullName>
    </recommendedName>
</protein>
<dbReference type="Proteomes" id="UP001501509">
    <property type="component" value="Unassembled WGS sequence"/>
</dbReference>
<dbReference type="Gene3D" id="3.40.630.30">
    <property type="match status" value="1"/>
</dbReference>
<reference evidence="2 3" key="1">
    <citation type="journal article" date="2019" name="Int. J. Syst. Evol. Microbiol.">
        <title>The Global Catalogue of Microorganisms (GCM) 10K type strain sequencing project: providing services to taxonomists for standard genome sequencing and annotation.</title>
        <authorList>
            <consortium name="The Broad Institute Genomics Platform"/>
            <consortium name="The Broad Institute Genome Sequencing Center for Infectious Disease"/>
            <person name="Wu L."/>
            <person name="Ma J."/>
        </authorList>
    </citation>
    <scope>NUCLEOTIDE SEQUENCE [LARGE SCALE GENOMIC DNA]</scope>
    <source>
        <strain evidence="2 3">JCM 6833</strain>
    </source>
</reference>
<accession>A0ABN3QI27</accession>
<dbReference type="InterPro" id="IPR016181">
    <property type="entry name" value="Acyl_CoA_acyltransferase"/>
</dbReference>
<gene>
    <name evidence="2" type="ORF">GCM10010411_74490</name>
</gene>
<keyword evidence="3" id="KW-1185">Reference proteome</keyword>
<dbReference type="PANTHER" id="PTHR39173">
    <property type="entry name" value="ACETYLTRANSFERASE"/>
    <property type="match status" value="1"/>
</dbReference>
<evidence type="ECO:0000313" key="3">
    <source>
        <dbReference type="Proteomes" id="UP001501509"/>
    </source>
</evidence>
<sequence length="180" mass="19609">MPTIAVRYLARPALDLRDAFLDAQRDYTRGDGAPDADGLTLEDLTQGTLASYIDGMAGGLYPRPGVRTGTPGTELWWCGPTDEGVREVLGRVSLRHHMVPALRKRGGQLWWSLRPSRRGQGLGTELFTAALGHLAGHGLSTATLVIPEANTPARKIIEAAGGVLDHIDDNRYRWYHIATT</sequence>
<evidence type="ECO:0000313" key="2">
    <source>
        <dbReference type="EMBL" id="GAA2626625.1"/>
    </source>
</evidence>
<organism evidence="2 3">
    <name type="scientific">Actinomadura fulvescens</name>
    <dbReference type="NCBI Taxonomy" id="46160"/>
    <lineage>
        <taxon>Bacteria</taxon>
        <taxon>Bacillati</taxon>
        <taxon>Actinomycetota</taxon>
        <taxon>Actinomycetes</taxon>
        <taxon>Streptosporangiales</taxon>
        <taxon>Thermomonosporaceae</taxon>
        <taxon>Actinomadura</taxon>
    </lineage>
</organism>